<evidence type="ECO:0000313" key="2">
    <source>
        <dbReference type="Proteomes" id="UP000254326"/>
    </source>
</evidence>
<proteinExistence type="predicted"/>
<dbReference type="Proteomes" id="UP000254326">
    <property type="component" value="Unassembled WGS sequence"/>
</dbReference>
<sequence length="90" mass="10266">MNLAEEIARWKQTGNHAHATEILHQLSKVLASTNYPTIERKHDVTVGHGSGSEIKSGLLWAVIDSHEARNRVLREKFDLLQERLKDRGQK</sequence>
<dbReference type="EMBL" id="QKRA01000003">
    <property type="protein sequence ID" value="RDL44324.1"/>
    <property type="molecule type" value="Genomic_DNA"/>
</dbReference>
<accession>A0A370U971</accession>
<dbReference type="RefSeq" id="WP_115467587.1">
    <property type="nucleotide sequence ID" value="NZ_QKRA01000003.1"/>
</dbReference>
<gene>
    <name evidence="1" type="ORF">DN730_07925</name>
</gene>
<evidence type="ECO:0000313" key="1">
    <source>
        <dbReference type="EMBL" id="RDL44324.1"/>
    </source>
</evidence>
<comment type="caution">
    <text evidence="1">The sequence shown here is derived from an EMBL/GenBank/DDBJ whole genome shotgun (WGS) entry which is preliminary data.</text>
</comment>
<reference evidence="1 2" key="1">
    <citation type="submission" date="2018-06" db="EMBL/GenBank/DDBJ databases">
        <title>Marinomonas sp. YLB-05 draft genome sequence.</title>
        <authorList>
            <person name="Yu L."/>
            <person name="Tang X."/>
        </authorList>
    </citation>
    <scope>NUCLEOTIDE SEQUENCE [LARGE SCALE GENOMIC DNA]</scope>
    <source>
        <strain evidence="1 2">YLB-05</strain>
    </source>
</reference>
<dbReference type="AlphaFoldDB" id="A0A370U971"/>
<dbReference type="OrthoDB" id="9871356at2"/>
<organism evidence="1 2">
    <name type="scientific">Marinomonas piezotolerans</name>
    <dbReference type="NCBI Taxonomy" id="2213058"/>
    <lineage>
        <taxon>Bacteria</taxon>
        <taxon>Pseudomonadati</taxon>
        <taxon>Pseudomonadota</taxon>
        <taxon>Gammaproteobacteria</taxon>
        <taxon>Oceanospirillales</taxon>
        <taxon>Oceanospirillaceae</taxon>
        <taxon>Marinomonas</taxon>
    </lineage>
</organism>
<name>A0A370U971_9GAMM</name>
<protein>
    <submittedName>
        <fullName evidence="1">Uncharacterized protein</fullName>
    </submittedName>
</protein>
<keyword evidence="2" id="KW-1185">Reference proteome</keyword>